<dbReference type="Gene3D" id="2.60.200.20">
    <property type="match status" value="1"/>
</dbReference>
<evidence type="ECO:0000313" key="4">
    <source>
        <dbReference type="Proteomes" id="UP000252107"/>
    </source>
</evidence>
<organism evidence="3 4">
    <name type="scientific">Nostoc minutum NIES-26</name>
    <dbReference type="NCBI Taxonomy" id="1844469"/>
    <lineage>
        <taxon>Bacteria</taxon>
        <taxon>Bacillati</taxon>
        <taxon>Cyanobacteriota</taxon>
        <taxon>Cyanophyceae</taxon>
        <taxon>Nostocales</taxon>
        <taxon>Nostocaceae</taxon>
        <taxon>Nostoc</taxon>
    </lineage>
</organism>
<dbReference type="InterPro" id="IPR000253">
    <property type="entry name" value="FHA_dom"/>
</dbReference>
<dbReference type="Pfam" id="PF00498">
    <property type="entry name" value="FHA"/>
    <property type="match status" value="1"/>
</dbReference>
<dbReference type="SUPFAM" id="SSF49879">
    <property type="entry name" value="SMAD/FHA domain"/>
    <property type="match status" value="1"/>
</dbReference>
<dbReference type="SMART" id="SM00240">
    <property type="entry name" value="FHA"/>
    <property type="match status" value="1"/>
</dbReference>
<feature type="transmembrane region" description="Helical" evidence="1">
    <location>
        <begin position="175"/>
        <end position="193"/>
    </location>
</feature>
<proteinExistence type="predicted"/>
<feature type="transmembrane region" description="Helical" evidence="1">
    <location>
        <begin position="200"/>
        <end position="220"/>
    </location>
</feature>
<keyword evidence="1" id="KW-0472">Membrane</keyword>
<name>A0A367RH07_9NOSO</name>
<dbReference type="Proteomes" id="UP000252107">
    <property type="component" value="Unassembled WGS sequence"/>
</dbReference>
<feature type="domain" description="FHA" evidence="2">
    <location>
        <begin position="34"/>
        <end position="90"/>
    </location>
</feature>
<keyword evidence="1" id="KW-1133">Transmembrane helix</keyword>
<accession>A0A367RH07</accession>
<keyword evidence="4" id="KW-1185">Reference proteome</keyword>
<feature type="transmembrane region" description="Helical" evidence="1">
    <location>
        <begin position="151"/>
        <end position="169"/>
    </location>
</feature>
<evidence type="ECO:0000256" key="1">
    <source>
        <dbReference type="SAM" id="Phobius"/>
    </source>
</evidence>
<dbReference type="InterPro" id="IPR008984">
    <property type="entry name" value="SMAD_FHA_dom_sf"/>
</dbReference>
<evidence type="ECO:0000313" key="3">
    <source>
        <dbReference type="EMBL" id="RCJ35339.1"/>
    </source>
</evidence>
<comment type="caution">
    <text evidence="3">The sequence shown here is derived from an EMBL/GenBank/DDBJ whole genome shotgun (WGS) entry which is preliminary data.</text>
</comment>
<evidence type="ECO:0000259" key="2">
    <source>
        <dbReference type="PROSITE" id="PS50006"/>
    </source>
</evidence>
<gene>
    <name evidence="3" type="ORF">A6770_16060</name>
</gene>
<dbReference type="PANTHER" id="PTHR23308">
    <property type="entry name" value="NUCLEAR INHIBITOR OF PROTEIN PHOSPHATASE-1"/>
    <property type="match status" value="1"/>
</dbReference>
<dbReference type="PROSITE" id="PS50006">
    <property type="entry name" value="FHA_DOMAIN"/>
    <property type="match status" value="1"/>
</dbReference>
<protein>
    <submittedName>
        <fullName evidence="3">Phosphopeptide-binding protein</fullName>
    </submittedName>
</protein>
<dbReference type="EMBL" id="LXQD01000153">
    <property type="protein sequence ID" value="RCJ35339.1"/>
    <property type="molecule type" value="Genomic_DNA"/>
</dbReference>
<keyword evidence="1" id="KW-0812">Transmembrane</keyword>
<sequence length="261" mass="29170">MQNINTFNTIGLSLELFHVQTNTSFDFPLNLAVIRIGKPNDQSPPDIDISHLPDNEVVSRIHTQIRVEGSNYFIEDLGSSNGTFLNNVKLEPRTSYQLNFGDKIDLDQGNKVTFIFQYQQQSLQNFISTSNSTSIQPQIAKNKEQIALDRTTKIIGLALMIVGAVTLTANIRVGIFFRIPGILLCCTGVFMLFQRRVNPNLGWVLIGLGIAVILFTGNVFASVNLLVLLTSFVLFLVGYLLFATGKILDYDLRSLKRLIKK</sequence>
<dbReference type="CDD" id="cd00060">
    <property type="entry name" value="FHA"/>
    <property type="match status" value="1"/>
</dbReference>
<dbReference type="InterPro" id="IPR050923">
    <property type="entry name" value="Cell_Proc_Reg/RNA_Proc"/>
</dbReference>
<reference evidence="3" key="1">
    <citation type="submission" date="2016-04" db="EMBL/GenBank/DDBJ databases">
        <authorList>
            <person name="Tabuchi Yagui T.R."/>
        </authorList>
    </citation>
    <scope>NUCLEOTIDE SEQUENCE [LARGE SCALE GENOMIC DNA]</scope>
    <source>
        <strain evidence="3">NIES-26</strain>
    </source>
</reference>
<dbReference type="AlphaFoldDB" id="A0A367RH07"/>
<feature type="transmembrane region" description="Helical" evidence="1">
    <location>
        <begin position="226"/>
        <end position="248"/>
    </location>
</feature>